<keyword evidence="1" id="KW-0677">Repeat</keyword>
<reference evidence="3" key="2">
    <citation type="submission" date="2025-08" db="UniProtKB">
        <authorList>
            <consortium name="RefSeq"/>
        </authorList>
    </citation>
    <scope>IDENTIFICATION</scope>
</reference>
<reference evidence="2" key="1">
    <citation type="submission" date="2025-05" db="UniProtKB">
        <authorList>
            <consortium name="RefSeq"/>
        </authorList>
    </citation>
    <scope>NUCLEOTIDE SEQUENCE [LARGE SCALE GENOMIC DNA]</scope>
</reference>
<dbReference type="Gene3D" id="2.120.10.30">
    <property type="entry name" value="TolB, C-terminal domain"/>
    <property type="match status" value="1"/>
</dbReference>
<evidence type="ECO:0000313" key="2">
    <source>
        <dbReference type="Proteomes" id="UP001515500"/>
    </source>
</evidence>
<dbReference type="SUPFAM" id="SSF63825">
    <property type="entry name" value="YWTD domain"/>
    <property type="match status" value="1"/>
</dbReference>
<evidence type="ECO:0000313" key="3">
    <source>
        <dbReference type="RefSeq" id="XP_039124816.1"/>
    </source>
</evidence>
<protein>
    <submittedName>
        <fullName evidence="3">Uncharacterized protein LOC120261142 isoform X1</fullName>
    </submittedName>
</protein>
<evidence type="ECO:0000256" key="1">
    <source>
        <dbReference type="ARBA" id="ARBA00022737"/>
    </source>
</evidence>
<name>A0AB40BDY2_DIOCR</name>
<gene>
    <name evidence="3" type="primary">LOC120261142</name>
</gene>
<keyword evidence="2" id="KW-1185">Reference proteome</keyword>
<dbReference type="InterPro" id="IPR001258">
    <property type="entry name" value="NHL_repeat"/>
</dbReference>
<accession>A0AB40BDY2</accession>
<dbReference type="Pfam" id="PF01436">
    <property type="entry name" value="NHL"/>
    <property type="match status" value="1"/>
</dbReference>
<dbReference type="PANTHER" id="PTHR46388:SF3">
    <property type="entry name" value="DUF1618 DOMAIN-CONTAINING PROTEIN"/>
    <property type="match status" value="1"/>
</dbReference>
<organism evidence="2 3">
    <name type="scientific">Dioscorea cayennensis subsp. rotundata</name>
    <name type="common">White Guinea yam</name>
    <name type="synonym">Dioscorea rotundata</name>
    <dbReference type="NCBI Taxonomy" id="55577"/>
    <lineage>
        <taxon>Eukaryota</taxon>
        <taxon>Viridiplantae</taxon>
        <taxon>Streptophyta</taxon>
        <taxon>Embryophyta</taxon>
        <taxon>Tracheophyta</taxon>
        <taxon>Spermatophyta</taxon>
        <taxon>Magnoliopsida</taxon>
        <taxon>Liliopsida</taxon>
        <taxon>Dioscoreales</taxon>
        <taxon>Dioscoreaceae</taxon>
        <taxon>Dioscorea</taxon>
    </lineage>
</organism>
<dbReference type="AlphaFoldDB" id="A0AB40BDY2"/>
<dbReference type="GeneID" id="120261142"/>
<proteinExistence type="predicted"/>
<sequence>MAHSLRRSAIVHRFLLRHLISDSLPRRLFSHRIGVSLIRQCSFVSDVNIGMKDHTRRCSGLSEVQPTLAPQAQVLNFINAMFSEVEGTNHRWLNKIHNEKLSFNKDGSLIVFLKTCELNSTLCDNREVVAILERAKLLQQRYRGLSIFWLLSVNSVNSIAIQTQITQAIMENYVTFPILLFDKDFPEMLNGGCYLLFEGSRNRFLHHKLDVDIGIIVKEIEEFYSLNKSGSVMVQNPTVSGTPHRDEVKEPCIYPMMKNLLLSYPGCISVDENGGRAFISDCNNHRVIIADEDGKIIDCIGSSPGFEDGEFESAKLFRPAASVFDNAENSLYIVDSENNAIRRADMERRVLETVYPVPVQKSSRIWSWIMDILGFQKESALTSEVVDLDGVTLPWHLVKLGGDDLLIINRSFEMAWIMDMSTGEIKKVVKGTKTITEMYGHMILERVPSFKDVCWNSFQQRLVHYFSLEGIPYASLMSSIASFNNYTVFCDAAAQKVLKCHRESRQVECVQFSNLRILGLPYWLVSPPERIFRSGNSCYQWNEHLRPFSVLPGRCNIKVNVDIPMETELIAPLDENCIWRQARGSAAELSRLDGPAAGSEKVGVAQQWFDELDNLAFSRPEADLNPEEEEKSSSKCSQDSDKVHFNCTVNVSPGIGEVVVSAVLYLKLKKAHGTGGQNFDSMRVLGLKSYGSIKPEEEVCMKLLSDTCGDLQDIVFMKPLHLRIKLDCGDHPSADTQKEIISTETNLEISISLD</sequence>
<dbReference type="PANTHER" id="PTHR46388">
    <property type="entry name" value="NHL REPEAT-CONTAINING PROTEIN 2"/>
    <property type="match status" value="1"/>
</dbReference>
<dbReference type="RefSeq" id="XP_039124816.1">
    <property type="nucleotide sequence ID" value="XM_039268882.1"/>
</dbReference>
<dbReference type="InterPro" id="IPR011042">
    <property type="entry name" value="6-blade_b-propeller_TolB-like"/>
</dbReference>
<dbReference type="Proteomes" id="UP001515500">
    <property type="component" value="Chromosome 1"/>
</dbReference>